<reference evidence="13 14" key="1">
    <citation type="journal article" date="2015" name="Appl. Environ. Microbiol.">
        <title>Aerobic and Anaerobic Thiosulfate Oxidation by a Cold-Adapted, Subglacial Chemoautotroph.</title>
        <authorList>
            <person name="Harrold Z.R."/>
            <person name="Skidmore M.L."/>
            <person name="Hamilton T.L."/>
            <person name="Desch L."/>
            <person name="Amada K."/>
            <person name="van Gelder W."/>
            <person name="Glover K."/>
            <person name="Roden E.E."/>
            <person name="Boyd E.S."/>
        </authorList>
    </citation>
    <scope>NUCLEOTIDE SEQUENCE [LARGE SCALE GENOMIC DNA]</scope>
    <source>
        <strain evidence="13 14">RG</strain>
    </source>
</reference>
<dbReference type="GO" id="GO:0015628">
    <property type="term" value="P:protein secretion by the type II secretion system"/>
    <property type="evidence" value="ECO:0007669"/>
    <property type="project" value="InterPro"/>
</dbReference>
<feature type="domain" description="General secretion pathway GspH" evidence="12">
    <location>
        <begin position="43"/>
        <end position="160"/>
    </location>
</feature>
<keyword evidence="6 11" id="KW-0812">Transmembrane</keyword>
<dbReference type="EMBL" id="LDUG01000048">
    <property type="protein sequence ID" value="KVW93452.1"/>
    <property type="molecule type" value="Genomic_DNA"/>
</dbReference>
<dbReference type="Pfam" id="PF07963">
    <property type="entry name" value="N_methyl"/>
    <property type="match status" value="1"/>
</dbReference>
<keyword evidence="4" id="KW-0488">Methylation</keyword>
<dbReference type="GO" id="GO:0005886">
    <property type="term" value="C:plasma membrane"/>
    <property type="evidence" value="ECO:0007669"/>
    <property type="project" value="UniProtKB-SubCell"/>
</dbReference>
<dbReference type="GO" id="GO:0015627">
    <property type="term" value="C:type II protein secretion system complex"/>
    <property type="evidence" value="ECO:0007669"/>
    <property type="project" value="InterPro"/>
</dbReference>
<dbReference type="AlphaFoldDB" id="A0A125BBU6"/>
<keyword evidence="3" id="KW-1003">Cell membrane</keyword>
<comment type="subcellular location">
    <subcellularLocation>
        <location evidence="1">Cell inner membrane</location>
        <topology evidence="1">Single-pass membrane protein</topology>
    </subcellularLocation>
</comment>
<dbReference type="InterPro" id="IPR022346">
    <property type="entry name" value="T2SS_GspH"/>
</dbReference>
<evidence type="ECO:0000256" key="6">
    <source>
        <dbReference type="ARBA" id="ARBA00022692"/>
    </source>
</evidence>
<keyword evidence="8 11" id="KW-0472">Membrane</keyword>
<comment type="caution">
    <text evidence="13">The sequence shown here is derived from an EMBL/GenBank/DDBJ whole genome shotgun (WGS) entry which is preliminary data.</text>
</comment>
<evidence type="ECO:0000256" key="2">
    <source>
        <dbReference type="ARBA" id="ARBA00021549"/>
    </source>
</evidence>
<dbReference type="PROSITE" id="PS00409">
    <property type="entry name" value="PROKAR_NTER_METHYL"/>
    <property type="match status" value="1"/>
</dbReference>
<feature type="transmembrane region" description="Helical" evidence="11">
    <location>
        <begin position="6"/>
        <end position="28"/>
    </location>
</feature>
<proteinExistence type="inferred from homology"/>
<evidence type="ECO:0000259" key="12">
    <source>
        <dbReference type="Pfam" id="PF12019"/>
    </source>
</evidence>
<name>A0A125BBU6_THIDE</name>
<dbReference type="InterPro" id="IPR012902">
    <property type="entry name" value="N_methyl_site"/>
</dbReference>
<dbReference type="Proteomes" id="UP000064243">
    <property type="component" value="Unassembled WGS sequence"/>
</dbReference>
<evidence type="ECO:0000256" key="3">
    <source>
        <dbReference type="ARBA" id="ARBA00022475"/>
    </source>
</evidence>
<evidence type="ECO:0000313" key="14">
    <source>
        <dbReference type="Proteomes" id="UP000064243"/>
    </source>
</evidence>
<dbReference type="RefSeq" id="WP_059758582.1">
    <property type="nucleotide sequence ID" value="NZ_LDUG01000048.1"/>
</dbReference>
<evidence type="ECO:0000256" key="4">
    <source>
        <dbReference type="ARBA" id="ARBA00022481"/>
    </source>
</evidence>
<dbReference type="Gene3D" id="3.55.40.10">
    <property type="entry name" value="minor pseudopilin epsh domain"/>
    <property type="match status" value="1"/>
</dbReference>
<evidence type="ECO:0000313" key="13">
    <source>
        <dbReference type="EMBL" id="KVW93452.1"/>
    </source>
</evidence>
<dbReference type="NCBIfam" id="TIGR02532">
    <property type="entry name" value="IV_pilin_GFxxxE"/>
    <property type="match status" value="1"/>
</dbReference>
<evidence type="ECO:0000256" key="1">
    <source>
        <dbReference type="ARBA" id="ARBA00004377"/>
    </source>
</evidence>
<sequence>MTTKLTGFTLIELMVTIAVLGILLSIGIPSYQNMVLNSRITAQANQVITALNYARSEAVKRAAPATVCSTNGGAACAGSTNWSTGWLVFADANGNGVVNAGEAVLRVWPALNSGNTLNTGKDLRVTFAASGFATGFNDTFRLCDKRGTAEARSIVINSMGRSYVQKGATACP</sequence>
<accession>A0A125BBU6</accession>
<gene>
    <name evidence="13" type="ORF">ABW22_15010</name>
</gene>
<keyword evidence="5" id="KW-0997">Cell inner membrane</keyword>
<keyword evidence="14" id="KW-1185">Reference proteome</keyword>
<evidence type="ECO:0000256" key="10">
    <source>
        <dbReference type="ARBA" id="ARBA00030775"/>
    </source>
</evidence>
<keyword evidence="7 11" id="KW-1133">Transmembrane helix</keyword>
<evidence type="ECO:0000256" key="11">
    <source>
        <dbReference type="SAM" id="Phobius"/>
    </source>
</evidence>
<evidence type="ECO:0000256" key="8">
    <source>
        <dbReference type="ARBA" id="ARBA00023136"/>
    </source>
</evidence>
<comment type="similarity">
    <text evidence="9">Belongs to the GSP H family.</text>
</comment>
<dbReference type="InterPro" id="IPR045584">
    <property type="entry name" value="Pilin-like"/>
</dbReference>
<protein>
    <recommendedName>
        <fullName evidence="2">Type II secretion system protein H</fullName>
    </recommendedName>
    <alternativeName>
        <fullName evidence="10">General secretion pathway protein H</fullName>
    </alternativeName>
</protein>
<evidence type="ECO:0000256" key="9">
    <source>
        <dbReference type="ARBA" id="ARBA00025772"/>
    </source>
</evidence>
<dbReference type="Pfam" id="PF12019">
    <property type="entry name" value="GspH"/>
    <property type="match status" value="1"/>
</dbReference>
<dbReference type="PATRIC" id="fig|36861.3.peg.2828"/>
<evidence type="ECO:0000256" key="5">
    <source>
        <dbReference type="ARBA" id="ARBA00022519"/>
    </source>
</evidence>
<organism evidence="13 14">
    <name type="scientific">Thiobacillus denitrificans</name>
    <dbReference type="NCBI Taxonomy" id="36861"/>
    <lineage>
        <taxon>Bacteria</taxon>
        <taxon>Pseudomonadati</taxon>
        <taxon>Pseudomonadota</taxon>
        <taxon>Betaproteobacteria</taxon>
        <taxon>Nitrosomonadales</taxon>
        <taxon>Thiobacillaceae</taxon>
        <taxon>Thiobacillus</taxon>
    </lineage>
</organism>
<evidence type="ECO:0000256" key="7">
    <source>
        <dbReference type="ARBA" id="ARBA00022989"/>
    </source>
</evidence>
<dbReference type="SUPFAM" id="SSF54523">
    <property type="entry name" value="Pili subunits"/>
    <property type="match status" value="1"/>
</dbReference>